<feature type="domain" description="VOC" evidence="1">
    <location>
        <begin position="2"/>
        <end position="117"/>
    </location>
</feature>
<protein>
    <recommendedName>
        <fullName evidence="1">VOC domain-containing protein</fullName>
    </recommendedName>
</protein>
<name>A0A399ELI7_9DEIN</name>
<accession>A0A399ELI7</accession>
<dbReference type="PROSITE" id="PS51819">
    <property type="entry name" value="VOC"/>
    <property type="match status" value="1"/>
</dbReference>
<dbReference type="InterPro" id="IPR029068">
    <property type="entry name" value="Glyas_Bleomycin-R_OHBP_Dase"/>
</dbReference>
<dbReference type="InterPro" id="IPR037523">
    <property type="entry name" value="VOC_core"/>
</dbReference>
<dbReference type="RefSeq" id="WP_119315457.1">
    <property type="nucleotide sequence ID" value="NZ_QXDL01000102.1"/>
</dbReference>
<gene>
    <name evidence="2" type="ORF">Mterra_02427</name>
</gene>
<dbReference type="AlphaFoldDB" id="A0A399ELI7"/>
<keyword evidence="3" id="KW-1185">Reference proteome</keyword>
<dbReference type="OrthoDB" id="2703022at2"/>
<sequence length="221" mass="23873">MRIHQLWLSTGRLAELRAFYAGVLELPVVDETPGAVTFGVGASRLTFEQAAGGSSPFYHFAFNVPEHRFAEAEAWARERVRLIPDAQGQDTFRSENWNAHMLYFYDPAGNIGELIARHTLPGGGGGPFTARSLEGVSEIGVASEDVPATVARLQRRTAAALYRAELNDAFVPVGDEHGLFIVVRRGRVWFPDTGKAAQPAPFRVSVAGPDGAPLTLSDAGL</sequence>
<dbReference type="Gene3D" id="3.10.180.10">
    <property type="entry name" value="2,3-Dihydroxybiphenyl 1,2-Dioxygenase, domain 1"/>
    <property type="match status" value="1"/>
</dbReference>
<dbReference type="EMBL" id="QXDL01000102">
    <property type="protein sequence ID" value="RIH83021.1"/>
    <property type="molecule type" value="Genomic_DNA"/>
</dbReference>
<proteinExistence type="predicted"/>
<reference evidence="2 3" key="1">
    <citation type="submission" date="2018-08" db="EMBL/GenBank/DDBJ databases">
        <title>Meiothermus terrae DSM 26712 genome sequencing project.</title>
        <authorList>
            <person name="Da Costa M.S."/>
            <person name="Albuquerque L."/>
            <person name="Raposo P."/>
            <person name="Froufe H.J.C."/>
            <person name="Barroso C.S."/>
            <person name="Egas C."/>
        </authorList>
    </citation>
    <scope>NUCLEOTIDE SEQUENCE [LARGE SCALE GENOMIC DNA]</scope>
    <source>
        <strain evidence="2 3">DSM 26712</strain>
    </source>
</reference>
<evidence type="ECO:0000313" key="3">
    <source>
        <dbReference type="Proteomes" id="UP000265715"/>
    </source>
</evidence>
<evidence type="ECO:0000313" key="2">
    <source>
        <dbReference type="EMBL" id="RIH83021.1"/>
    </source>
</evidence>
<dbReference type="Proteomes" id="UP000265715">
    <property type="component" value="Unassembled WGS sequence"/>
</dbReference>
<organism evidence="2 3">
    <name type="scientific">Calidithermus terrae</name>
    <dbReference type="NCBI Taxonomy" id="1408545"/>
    <lineage>
        <taxon>Bacteria</taxon>
        <taxon>Thermotogati</taxon>
        <taxon>Deinococcota</taxon>
        <taxon>Deinococci</taxon>
        <taxon>Thermales</taxon>
        <taxon>Thermaceae</taxon>
        <taxon>Calidithermus</taxon>
    </lineage>
</organism>
<evidence type="ECO:0000259" key="1">
    <source>
        <dbReference type="PROSITE" id="PS51819"/>
    </source>
</evidence>
<comment type="caution">
    <text evidence="2">The sequence shown here is derived from an EMBL/GenBank/DDBJ whole genome shotgun (WGS) entry which is preliminary data.</text>
</comment>
<dbReference type="SUPFAM" id="SSF54593">
    <property type="entry name" value="Glyoxalase/Bleomycin resistance protein/Dihydroxybiphenyl dioxygenase"/>
    <property type="match status" value="1"/>
</dbReference>